<dbReference type="Proteomes" id="UP001629953">
    <property type="component" value="Unassembled WGS sequence"/>
</dbReference>
<dbReference type="SUPFAM" id="SSF46785">
    <property type="entry name" value="Winged helix' DNA-binding domain"/>
    <property type="match status" value="1"/>
</dbReference>
<proteinExistence type="inferred from homology"/>
<organism evidence="6 7">
    <name type="scientific">Celerinatantimonas yamalensis</name>
    <dbReference type="NCBI Taxonomy" id="559956"/>
    <lineage>
        <taxon>Bacteria</taxon>
        <taxon>Pseudomonadati</taxon>
        <taxon>Pseudomonadota</taxon>
        <taxon>Gammaproteobacteria</taxon>
        <taxon>Celerinatantimonadaceae</taxon>
        <taxon>Celerinatantimonas</taxon>
    </lineage>
</organism>
<dbReference type="CDD" id="cd08460">
    <property type="entry name" value="PBP2_DntR_like_1"/>
    <property type="match status" value="1"/>
</dbReference>
<dbReference type="PANTHER" id="PTHR30118:SF15">
    <property type="entry name" value="TRANSCRIPTIONAL REGULATORY PROTEIN"/>
    <property type="match status" value="1"/>
</dbReference>
<feature type="domain" description="HTH lysR-type" evidence="5">
    <location>
        <begin position="4"/>
        <end position="61"/>
    </location>
</feature>
<evidence type="ECO:0000256" key="2">
    <source>
        <dbReference type="ARBA" id="ARBA00023015"/>
    </source>
</evidence>
<dbReference type="InterPro" id="IPR050389">
    <property type="entry name" value="LysR-type_TF"/>
</dbReference>
<dbReference type="EMBL" id="JBEQCT010000001">
    <property type="protein sequence ID" value="MFM2484289.1"/>
    <property type="molecule type" value="Genomic_DNA"/>
</dbReference>
<comment type="similarity">
    <text evidence="1">Belongs to the LysR transcriptional regulatory family.</text>
</comment>
<evidence type="ECO:0000259" key="5">
    <source>
        <dbReference type="PROSITE" id="PS50931"/>
    </source>
</evidence>
<dbReference type="PANTHER" id="PTHR30118">
    <property type="entry name" value="HTH-TYPE TRANSCRIPTIONAL REGULATOR LEUO-RELATED"/>
    <property type="match status" value="1"/>
</dbReference>
<keyword evidence="7" id="KW-1185">Reference proteome</keyword>
<evidence type="ECO:0000256" key="4">
    <source>
        <dbReference type="ARBA" id="ARBA00023163"/>
    </source>
</evidence>
<dbReference type="InterPro" id="IPR036390">
    <property type="entry name" value="WH_DNA-bd_sf"/>
</dbReference>
<evidence type="ECO:0000313" key="6">
    <source>
        <dbReference type="EMBL" id="MFM2484289.1"/>
    </source>
</evidence>
<reference evidence="6 7" key="1">
    <citation type="journal article" date="2013" name="Int. J. Syst. Evol. Microbiol.">
        <title>Celerinatantimonas yamalensis sp. nov., a cold-adapted diazotrophic bacterium from a cold permafrost brine.</title>
        <authorList>
            <person name="Shcherbakova V."/>
            <person name="Chuvilskaya N."/>
            <person name="Rivkina E."/>
            <person name="Demidov N."/>
            <person name="Uchaeva V."/>
            <person name="Suetin S."/>
            <person name="Suzina N."/>
            <person name="Gilichinsky D."/>
        </authorList>
    </citation>
    <scope>NUCLEOTIDE SEQUENCE [LARGE SCALE GENOMIC DNA]</scope>
    <source>
        <strain evidence="6 7">C7</strain>
    </source>
</reference>
<dbReference type="PROSITE" id="PS50931">
    <property type="entry name" value="HTH_LYSR"/>
    <property type="match status" value="1"/>
</dbReference>
<protein>
    <submittedName>
        <fullName evidence="6">LysR family transcriptional regulator</fullName>
    </submittedName>
</protein>
<name>A0ABW9G4I8_9GAMM</name>
<dbReference type="InterPro" id="IPR005119">
    <property type="entry name" value="LysR_subst-bd"/>
</dbReference>
<evidence type="ECO:0000256" key="1">
    <source>
        <dbReference type="ARBA" id="ARBA00009437"/>
    </source>
</evidence>
<keyword evidence="4" id="KW-0804">Transcription</keyword>
<dbReference type="Gene3D" id="3.40.190.10">
    <property type="entry name" value="Periplasmic binding protein-like II"/>
    <property type="match status" value="2"/>
</dbReference>
<evidence type="ECO:0000313" key="7">
    <source>
        <dbReference type="Proteomes" id="UP001629953"/>
    </source>
</evidence>
<evidence type="ECO:0000256" key="3">
    <source>
        <dbReference type="ARBA" id="ARBA00023125"/>
    </source>
</evidence>
<keyword evidence="3" id="KW-0238">DNA-binding</keyword>
<comment type="caution">
    <text evidence="6">The sequence shown here is derived from an EMBL/GenBank/DDBJ whole genome shotgun (WGS) entry which is preliminary data.</text>
</comment>
<sequence>MNQPDFNLLLALDALLSEQSVVGAARRLNLSTSAMSRTLSRIRTVTGDPLLVRAGRNMVLTPYAQQIREQTQHTVFEAQSILRPNFKTLETASLERTFVLRTNDGFVEALGPSLISQVAQVAPLVQLRFTPKSEKNTRHLREGLIDLEMGVGGEQMGPEIRIQMLFQDRFIGVINQHHPLAQTKQITVTEYIAFKHVVTSRRGLATGPIDRALDKLGLQRHIAAVVPSFNAAFTVAMTTDFIALVPESFASQHPLINNAQQLNQLKTFELPVATPSISVSQMWHPRLQMDSAHRWFRNLVLSVCREKMGSDAPC</sequence>
<dbReference type="Pfam" id="PF00126">
    <property type="entry name" value="HTH_1"/>
    <property type="match status" value="1"/>
</dbReference>
<accession>A0ABW9G4I8</accession>
<dbReference type="Gene3D" id="1.10.10.10">
    <property type="entry name" value="Winged helix-like DNA-binding domain superfamily/Winged helix DNA-binding domain"/>
    <property type="match status" value="1"/>
</dbReference>
<keyword evidence="2" id="KW-0805">Transcription regulation</keyword>
<dbReference type="Pfam" id="PF03466">
    <property type="entry name" value="LysR_substrate"/>
    <property type="match status" value="1"/>
</dbReference>
<gene>
    <name evidence="6" type="ORF">ABUE30_04275</name>
</gene>
<dbReference type="SUPFAM" id="SSF53850">
    <property type="entry name" value="Periplasmic binding protein-like II"/>
    <property type="match status" value="1"/>
</dbReference>
<dbReference type="InterPro" id="IPR036388">
    <property type="entry name" value="WH-like_DNA-bd_sf"/>
</dbReference>
<dbReference type="RefSeq" id="WP_408622423.1">
    <property type="nucleotide sequence ID" value="NZ_JBEQCT010000001.1"/>
</dbReference>
<dbReference type="InterPro" id="IPR000847">
    <property type="entry name" value="LysR_HTH_N"/>
</dbReference>